<protein>
    <submittedName>
        <fullName evidence="1">Uncharacterized protein</fullName>
    </submittedName>
</protein>
<dbReference type="EMBL" id="BTGU01000022">
    <property type="protein sequence ID" value="GMN46050.1"/>
    <property type="molecule type" value="Genomic_DNA"/>
</dbReference>
<comment type="caution">
    <text evidence="1">The sequence shown here is derived from an EMBL/GenBank/DDBJ whole genome shotgun (WGS) entry which is preliminary data.</text>
</comment>
<accession>A0AA88A6T6</accession>
<sequence length="66" mass="7070">MLGRVSIPGMGFGIGIRDWGQDSAQAIGLSFGIGAEVWFWNGGWGRVLIPGRGSGFETGVRVKFQE</sequence>
<keyword evidence="2" id="KW-1185">Reference proteome</keyword>
<proteinExistence type="predicted"/>
<name>A0AA88A6T6_FICCA</name>
<dbReference type="AlphaFoldDB" id="A0AA88A6T6"/>
<evidence type="ECO:0000313" key="2">
    <source>
        <dbReference type="Proteomes" id="UP001187192"/>
    </source>
</evidence>
<dbReference type="Proteomes" id="UP001187192">
    <property type="component" value="Unassembled WGS sequence"/>
</dbReference>
<evidence type="ECO:0000313" key="1">
    <source>
        <dbReference type="EMBL" id="GMN46050.1"/>
    </source>
</evidence>
<organism evidence="1 2">
    <name type="scientific">Ficus carica</name>
    <name type="common">Common fig</name>
    <dbReference type="NCBI Taxonomy" id="3494"/>
    <lineage>
        <taxon>Eukaryota</taxon>
        <taxon>Viridiplantae</taxon>
        <taxon>Streptophyta</taxon>
        <taxon>Embryophyta</taxon>
        <taxon>Tracheophyta</taxon>
        <taxon>Spermatophyta</taxon>
        <taxon>Magnoliopsida</taxon>
        <taxon>eudicotyledons</taxon>
        <taxon>Gunneridae</taxon>
        <taxon>Pentapetalae</taxon>
        <taxon>rosids</taxon>
        <taxon>fabids</taxon>
        <taxon>Rosales</taxon>
        <taxon>Moraceae</taxon>
        <taxon>Ficeae</taxon>
        <taxon>Ficus</taxon>
    </lineage>
</organism>
<reference evidence="1" key="1">
    <citation type="submission" date="2023-07" db="EMBL/GenBank/DDBJ databases">
        <title>draft genome sequence of fig (Ficus carica).</title>
        <authorList>
            <person name="Takahashi T."/>
            <person name="Nishimura K."/>
        </authorList>
    </citation>
    <scope>NUCLEOTIDE SEQUENCE</scope>
</reference>
<gene>
    <name evidence="1" type="ORF">TIFTF001_015248</name>
</gene>